<keyword evidence="3 8" id="KW-0285">Flavoprotein</keyword>
<dbReference type="EC" id="1.-.-.-" evidence="8"/>
<name>A0ABV8UDP9_9PROT</name>
<evidence type="ECO:0000313" key="11">
    <source>
        <dbReference type="EMBL" id="MFC4349006.1"/>
    </source>
</evidence>
<evidence type="ECO:0000256" key="8">
    <source>
        <dbReference type="PIRNR" id="PIRNR000232"/>
    </source>
</evidence>
<dbReference type="EMBL" id="JBHSCR010000014">
    <property type="protein sequence ID" value="MFC4349006.1"/>
    <property type="molecule type" value="Genomic_DNA"/>
</dbReference>
<dbReference type="InterPro" id="IPR029479">
    <property type="entry name" value="Nitroreductase"/>
</dbReference>
<keyword evidence="7 8" id="KW-0520">NAD</keyword>
<evidence type="ECO:0000256" key="5">
    <source>
        <dbReference type="ARBA" id="ARBA00022857"/>
    </source>
</evidence>
<organism evidence="11 12">
    <name type="scientific">Kordiimonas lipolytica</name>
    <dbReference type="NCBI Taxonomy" id="1662421"/>
    <lineage>
        <taxon>Bacteria</taxon>
        <taxon>Pseudomonadati</taxon>
        <taxon>Pseudomonadota</taxon>
        <taxon>Alphaproteobacteria</taxon>
        <taxon>Kordiimonadales</taxon>
        <taxon>Kordiimonadaceae</taxon>
        <taxon>Kordiimonas</taxon>
    </lineage>
</organism>
<evidence type="ECO:0000256" key="1">
    <source>
        <dbReference type="ARBA" id="ARBA00001917"/>
    </source>
</evidence>
<evidence type="ECO:0000256" key="4">
    <source>
        <dbReference type="ARBA" id="ARBA00022643"/>
    </source>
</evidence>
<keyword evidence="4 8" id="KW-0288">FMN</keyword>
<dbReference type="PANTHER" id="PTHR43821">
    <property type="entry name" value="NAD(P)H NITROREDUCTASE YDJA-RELATED"/>
    <property type="match status" value="1"/>
</dbReference>
<dbReference type="SUPFAM" id="SSF55469">
    <property type="entry name" value="FMN-dependent nitroreductase-like"/>
    <property type="match status" value="1"/>
</dbReference>
<evidence type="ECO:0000313" key="12">
    <source>
        <dbReference type="Proteomes" id="UP001595776"/>
    </source>
</evidence>
<dbReference type="InterPro" id="IPR000415">
    <property type="entry name" value="Nitroreductase-like"/>
</dbReference>
<evidence type="ECO:0000256" key="6">
    <source>
        <dbReference type="ARBA" id="ARBA00023002"/>
    </source>
</evidence>
<evidence type="ECO:0000259" key="10">
    <source>
        <dbReference type="Pfam" id="PF00881"/>
    </source>
</evidence>
<dbReference type="InterPro" id="IPR052530">
    <property type="entry name" value="NAD(P)H_nitroreductase"/>
</dbReference>
<dbReference type="PIRSF" id="PIRSF000232">
    <property type="entry name" value="YdjA"/>
    <property type="match status" value="1"/>
</dbReference>
<dbReference type="Proteomes" id="UP001595776">
    <property type="component" value="Unassembled WGS sequence"/>
</dbReference>
<evidence type="ECO:0000256" key="2">
    <source>
        <dbReference type="ARBA" id="ARBA00007118"/>
    </source>
</evidence>
<evidence type="ECO:0000256" key="7">
    <source>
        <dbReference type="ARBA" id="ARBA00023027"/>
    </source>
</evidence>
<comment type="similarity">
    <text evidence="2 8">Belongs to the nitroreductase family.</text>
</comment>
<dbReference type="Gene3D" id="3.40.109.10">
    <property type="entry name" value="NADH Oxidase"/>
    <property type="match status" value="1"/>
</dbReference>
<reference evidence="12" key="1">
    <citation type="journal article" date="2019" name="Int. J. Syst. Evol. Microbiol.">
        <title>The Global Catalogue of Microorganisms (GCM) 10K type strain sequencing project: providing services to taxonomists for standard genome sequencing and annotation.</title>
        <authorList>
            <consortium name="The Broad Institute Genomics Platform"/>
            <consortium name="The Broad Institute Genome Sequencing Center for Infectious Disease"/>
            <person name="Wu L."/>
            <person name="Ma J."/>
        </authorList>
    </citation>
    <scope>NUCLEOTIDE SEQUENCE [LARGE SCALE GENOMIC DNA]</scope>
    <source>
        <strain evidence="12">CGMCC 1.15304</strain>
    </source>
</reference>
<feature type="region of interest" description="Disordered" evidence="9">
    <location>
        <begin position="177"/>
        <end position="200"/>
    </location>
</feature>
<comment type="cofactor">
    <cofactor evidence="1 8">
        <name>FMN</name>
        <dbReference type="ChEBI" id="CHEBI:58210"/>
    </cofactor>
</comment>
<dbReference type="CDD" id="cd02135">
    <property type="entry name" value="YdjA-like"/>
    <property type="match status" value="1"/>
</dbReference>
<dbReference type="RefSeq" id="WP_068143750.1">
    <property type="nucleotide sequence ID" value="NZ_JBHSCR010000014.1"/>
</dbReference>
<evidence type="ECO:0000256" key="9">
    <source>
        <dbReference type="SAM" id="MobiDB-lite"/>
    </source>
</evidence>
<accession>A0ABV8UDP9</accession>
<comment type="caution">
    <text evidence="11">The sequence shown here is derived from an EMBL/GenBank/DDBJ whole genome shotgun (WGS) entry which is preliminary data.</text>
</comment>
<keyword evidence="12" id="KW-1185">Reference proteome</keyword>
<feature type="domain" description="Nitroreductase" evidence="10">
    <location>
        <begin position="15"/>
        <end position="171"/>
    </location>
</feature>
<keyword evidence="5 8" id="KW-0521">NADP</keyword>
<sequence>MSFNTPNEATYDLLMNRRSVKAKDMVGPGPDRAEMEKILAAGMRVPDHGKLAPWRFLVLTGAEREKLGDLIAEGLVVEDERDPRVAEKMKGYASQGPVLVVAIMCLNPDHKIPVLEQELSIGAACQNMLVAATALGFASQWLTGWAAYSKTVANGLGLSANEQIAGFLFFGNQADEPTERPRPNISDHITWGFPESNEGR</sequence>
<dbReference type="InterPro" id="IPR026021">
    <property type="entry name" value="YdjA-like"/>
</dbReference>
<dbReference type="PANTHER" id="PTHR43821:SF1">
    <property type="entry name" value="NAD(P)H NITROREDUCTASE YDJA-RELATED"/>
    <property type="match status" value="1"/>
</dbReference>
<dbReference type="Pfam" id="PF00881">
    <property type="entry name" value="Nitroreductase"/>
    <property type="match status" value="1"/>
</dbReference>
<gene>
    <name evidence="11" type="ORF">ACFO5Q_14220</name>
</gene>
<proteinExistence type="inferred from homology"/>
<keyword evidence="6 8" id="KW-0560">Oxidoreductase</keyword>
<evidence type="ECO:0000256" key="3">
    <source>
        <dbReference type="ARBA" id="ARBA00022630"/>
    </source>
</evidence>
<protein>
    <recommendedName>
        <fullName evidence="8">Putative NAD(P)H nitroreductase</fullName>
        <ecNumber evidence="8">1.-.-.-</ecNumber>
    </recommendedName>
</protein>